<protein>
    <submittedName>
        <fullName evidence="2">Uncharacterized protein</fullName>
    </submittedName>
</protein>
<accession>A0A1R2B043</accession>
<evidence type="ECO:0000313" key="2">
    <source>
        <dbReference type="EMBL" id="OMJ70000.1"/>
    </source>
</evidence>
<keyword evidence="1" id="KW-0175">Coiled coil</keyword>
<sequence length="443" mass="51627">MQDSCSQSIELQSSIEIKSLQETYANEVNSLKISHANTIRNLHDCIDKLKEKIKDLEFQVRSSKLDSQQEMLNLQTEIFSLKNENFLLQRQKKQQEPEINDNGILRKQADHIASLVAEMEKLKLEHTQEIKEIQEIGAKNIQELEILYENDKHSLRSQLQQLNSDIASKIQSLEAEAEERARLMYIDEINYLNEKTSKLVTERNEAQAKLEIFRIEIQNLRSHIASPLVQKSIQSKVAQAKKILERKTNSKEDVENLKSILLHLEDGFARLKENEKIYHRLLLQKEVEIKNVKEFQREMNKKYPAFCINDQDSKLSTVSSNPYISVENSYTTGRARKSNSFCLFAGDDVTTKRKPKHERNLSEQEENRLIDEIALLKVKLALYEENICERDEKIKSFLKKIKDLIDSIDGLYEVKQNLHFAMQIIMQPIAVQELSMDDIYFDG</sequence>
<feature type="coiled-coil region" evidence="1">
    <location>
        <begin position="105"/>
        <end position="179"/>
    </location>
</feature>
<dbReference type="EMBL" id="MPUH01001135">
    <property type="protein sequence ID" value="OMJ70000.1"/>
    <property type="molecule type" value="Genomic_DNA"/>
</dbReference>
<feature type="coiled-coil region" evidence="1">
    <location>
        <begin position="203"/>
        <end position="257"/>
    </location>
</feature>
<feature type="coiled-coil region" evidence="1">
    <location>
        <begin position="39"/>
        <end position="66"/>
    </location>
</feature>
<organism evidence="2 3">
    <name type="scientific">Stentor coeruleus</name>
    <dbReference type="NCBI Taxonomy" id="5963"/>
    <lineage>
        <taxon>Eukaryota</taxon>
        <taxon>Sar</taxon>
        <taxon>Alveolata</taxon>
        <taxon>Ciliophora</taxon>
        <taxon>Postciliodesmatophora</taxon>
        <taxon>Heterotrichea</taxon>
        <taxon>Heterotrichida</taxon>
        <taxon>Stentoridae</taxon>
        <taxon>Stentor</taxon>
    </lineage>
</organism>
<evidence type="ECO:0000313" key="3">
    <source>
        <dbReference type="Proteomes" id="UP000187209"/>
    </source>
</evidence>
<reference evidence="2 3" key="1">
    <citation type="submission" date="2016-11" db="EMBL/GenBank/DDBJ databases">
        <title>The macronuclear genome of Stentor coeruleus: a giant cell with tiny introns.</title>
        <authorList>
            <person name="Slabodnick M."/>
            <person name="Ruby J.G."/>
            <person name="Reiff S.B."/>
            <person name="Swart E.C."/>
            <person name="Gosai S."/>
            <person name="Prabakaran S."/>
            <person name="Witkowska E."/>
            <person name="Larue G.E."/>
            <person name="Fisher S."/>
            <person name="Freeman R.M."/>
            <person name="Gunawardena J."/>
            <person name="Chu W."/>
            <person name="Stover N.A."/>
            <person name="Gregory B.D."/>
            <person name="Nowacki M."/>
            <person name="Derisi J."/>
            <person name="Roy S.W."/>
            <person name="Marshall W.F."/>
            <person name="Sood P."/>
        </authorList>
    </citation>
    <scope>NUCLEOTIDE SEQUENCE [LARGE SCALE GENOMIC DNA]</scope>
    <source>
        <strain evidence="2">WM001</strain>
    </source>
</reference>
<proteinExistence type="predicted"/>
<dbReference type="Proteomes" id="UP000187209">
    <property type="component" value="Unassembled WGS sequence"/>
</dbReference>
<evidence type="ECO:0000256" key="1">
    <source>
        <dbReference type="SAM" id="Coils"/>
    </source>
</evidence>
<keyword evidence="3" id="KW-1185">Reference proteome</keyword>
<name>A0A1R2B043_9CILI</name>
<dbReference type="AlphaFoldDB" id="A0A1R2B043"/>
<comment type="caution">
    <text evidence="2">The sequence shown here is derived from an EMBL/GenBank/DDBJ whole genome shotgun (WGS) entry which is preliminary data.</text>
</comment>
<gene>
    <name evidence="2" type="ORF">SteCoe_32129</name>
</gene>